<gene>
    <name evidence="2" type="ORF">WH47_05121</name>
</gene>
<dbReference type="AlphaFoldDB" id="A0A0L7QSA0"/>
<name>A0A0L7QSA0_9HYME</name>
<evidence type="ECO:0000313" key="2">
    <source>
        <dbReference type="EMBL" id="KOC61517.1"/>
    </source>
</evidence>
<evidence type="ECO:0000259" key="1">
    <source>
        <dbReference type="Pfam" id="PF15923"/>
    </source>
</evidence>
<dbReference type="Pfam" id="PF15923">
    <property type="entry name" value="DUF4745"/>
    <property type="match status" value="1"/>
</dbReference>
<dbReference type="OrthoDB" id="8183351at2759"/>
<accession>A0A0L7QSA0</accession>
<proteinExistence type="predicted"/>
<evidence type="ECO:0000313" key="3">
    <source>
        <dbReference type="Proteomes" id="UP000053825"/>
    </source>
</evidence>
<protein>
    <recommendedName>
        <fullName evidence="1">DUF4745 domain-containing protein</fullName>
    </recommendedName>
</protein>
<dbReference type="InterPro" id="IPR031813">
    <property type="entry name" value="DUF4745"/>
</dbReference>
<dbReference type="Proteomes" id="UP000053825">
    <property type="component" value="Unassembled WGS sequence"/>
</dbReference>
<dbReference type="STRING" id="597456.A0A0L7QSA0"/>
<organism evidence="2 3">
    <name type="scientific">Habropoda laboriosa</name>
    <dbReference type="NCBI Taxonomy" id="597456"/>
    <lineage>
        <taxon>Eukaryota</taxon>
        <taxon>Metazoa</taxon>
        <taxon>Ecdysozoa</taxon>
        <taxon>Arthropoda</taxon>
        <taxon>Hexapoda</taxon>
        <taxon>Insecta</taxon>
        <taxon>Pterygota</taxon>
        <taxon>Neoptera</taxon>
        <taxon>Endopterygota</taxon>
        <taxon>Hymenoptera</taxon>
        <taxon>Apocrita</taxon>
        <taxon>Aculeata</taxon>
        <taxon>Apoidea</taxon>
        <taxon>Anthophila</taxon>
        <taxon>Apidae</taxon>
        <taxon>Habropoda</taxon>
    </lineage>
</organism>
<sequence>MAEGGTEPKSNDNQVPKLQLEVNECLGNWLVYLQTLNGLCTAGTKLAQSLQTLLSAHDTLAQYRLTGQCLAGWEELTRATYVASNTVKNHIISALRDHEARENEGDKHDILRDNLLTFINLQYQFCVACCDCLGK</sequence>
<dbReference type="EMBL" id="KQ414758">
    <property type="protein sequence ID" value="KOC61517.1"/>
    <property type="molecule type" value="Genomic_DNA"/>
</dbReference>
<feature type="domain" description="DUF4745" evidence="1">
    <location>
        <begin position="21"/>
        <end position="131"/>
    </location>
</feature>
<keyword evidence="3" id="KW-1185">Reference proteome</keyword>
<reference evidence="2 3" key="1">
    <citation type="submission" date="2015-07" db="EMBL/GenBank/DDBJ databases">
        <title>The genome of Habropoda laboriosa.</title>
        <authorList>
            <person name="Pan H."/>
            <person name="Kapheim K."/>
        </authorList>
    </citation>
    <scope>NUCLEOTIDE SEQUENCE [LARGE SCALE GENOMIC DNA]</scope>
    <source>
        <strain evidence="2">0110345459</strain>
    </source>
</reference>